<evidence type="ECO:0000256" key="8">
    <source>
        <dbReference type="ARBA" id="ARBA00023136"/>
    </source>
</evidence>
<dbReference type="AlphaFoldDB" id="A0ABD0LUB7"/>
<evidence type="ECO:0000256" key="5">
    <source>
        <dbReference type="ARBA" id="ARBA00022692"/>
    </source>
</evidence>
<gene>
    <name evidence="11" type="ORF">BaRGS_00006189</name>
</gene>
<keyword evidence="5 10" id="KW-0812">Transmembrane</keyword>
<dbReference type="EMBL" id="JACVVK020000025">
    <property type="protein sequence ID" value="KAK7502614.1"/>
    <property type="molecule type" value="Genomic_DNA"/>
</dbReference>
<proteinExistence type="inferred from homology"/>
<dbReference type="GO" id="GO:0015232">
    <property type="term" value="F:heme transmembrane transporter activity"/>
    <property type="evidence" value="ECO:0007669"/>
    <property type="project" value="UniProtKB-ARBA"/>
</dbReference>
<keyword evidence="12" id="KW-1185">Reference proteome</keyword>
<dbReference type="PANTHER" id="PTHR31525:SF1">
    <property type="entry name" value="HEME TRANSPORTER HRG1"/>
    <property type="match status" value="1"/>
</dbReference>
<feature type="transmembrane region" description="Helical" evidence="10">
    <location>
        <begin position="78"/>
        <end position="96"/>
    </location>
</feature>
<dbReference type="PRINTS" id="PR02095">
    <property type="entry name" value="TRNSPORTRHRG"/>
</dbReference>
<comment type="similarity">
    <text evidence="3">Belongs to the HRG family.</text>
</comment>
<name>A0ABD0LUB7_9CAEN</name>
<keyword evidence="8 10" id="KW-0472">Membrane</keyword>
<evidence type="ECO:0000256" key="1">
    <source>
        <dbReference type="ARBA" id="ARBA00004155"/>
    </source>
</evidence>
<keyword evidence="9" id="KW-0458">Lysosome</keyword>
<dbReference type="PANTHER" id="PTHR31525">
    <property type="entry name" value="HEME TRANSPORTER HRG1"/>
    <property type="match status" value="1"/>
</dbReference>
<dbReference type="GO" id="GO:0010008">
    <property type="term" value="C:endosome membrane"/>
    <property type="evidence" value="ECO:0007669"/>
    <property type="project" value="UniProtKB-SubCell"/>
</dbReference>
<feature type="transmembrane region" description="Helical" evidence="10">
    <location>
        <begin position="39"/>
        <end position="57"/>
    </location>
</feature>
<dbReference type="Pfam" id="PF16954">
    <property type="entry name" value="HRG"/>
    <property type="match status" value="1"/>
</dbReference>
<evidence type="ECO:0000256" key="9">
    <source>
        <dbReference type="ARBA" id="ARBA00023228"/>
    </source>
</evidence>
<keyword evidence="6" id="KW-0967">Endosome</keyword>
<organism evidence="11 12">
    <name type="scientific">Batillaria attramentaria</name>
    <dbReference type="NCBI Taxonomy" id="370345"/>
    <lineage>
        <taxon>Eukaryota</taxon>
        <taxon>Metazoa</taxon>
        <taxon>Spiralia</taxon>
        <taxon>Lophotrochozoa</taxon>
        <taxon>Mollusca</taxon>
        <taxon>Gastropoda</taxon>
        <taxon>Caenogastropoda</taxon>
        <taxon>Sorbeoconcha</taxon>
        <taxon>Cerithioidea</taxon>
        <taxon>Batillariidae</taxon>
        <taxon>Batillaria</taxon>
    </lineage>
</organism>
<keyword evidence="4" id="KW-0813">Transport</keyword>
<evidence type="ECO:0000256" key="7">
    <source>
        <dbReference type="ARBA" id="ARBA00022989"/>
    </source>
</evidence>
<evidence type="ECO:0000313" key="12">
    <source>
        <dbReference type="Proteomes" id="UP001519460"/>
    </source>
</evidence>
<comment type="subcellular location">
    <subcellularLocation>
        <location evidence="2">Endosome membrane</location>
        <topology evidence="2">Multi-pass membrane protein</topology>
    </subcellularLocation>
    <subcellularLocation>
        <location evidence="1">Lysosome membrane</location>
        <topology evidence="1">Multi-pass membrane protein</topology>
    </subcellularLocation>
</comment>
<evidence type="ECO:0000256" key="6">
    <source>
        <dbReference type="ARBA" id="ARBA00022753"/>
    </source>
</evidence>
<evidence type="ECO:0000256" key="3">
    <source>
        <dbReference type="ARBA" id="ARBA00006203"/>
    </source>
</evidence>
<reference evidence="11 12" key="1">
    <citation type="journal article" date="2023" name="Sci. Data">
        <title>Genome assembly of the Korean intertidal mud-creeper Batillaria attramentaria.</title>
        <authorList>
            <person name="Patra A.K."/>
            <person name="Ho P.T."/>
            <person name="Jun S."/>
            <person name="Lee S.J."/>
            <person name="Kim Y."/>
            <person name="Won Y.J."/>
        </authorList>
    </citation>
    <scope>NUCLEOTIDE SEQUENCE [LARGE SCALE GENOMIC DNA]</scope>
    <source>
        <strain evidence="11">Wonlab-2016</strain>
    </source>
</reference>
<accession>A0ABD0LUB7</accession>
<evidence type="ECO:0000256" key="10">
    <source>
        <dbReference type="SAM" id="Phobius"/>
    </source>
</evidence>
<evidence type="ECO:0000256" key="4">
    <source>
        <dbReference type="ARBA" id="ARBA00022448"/>
    </source>
</evidence>
<evidence type="ECO:0000256" key="2">
    <source>
        <dbReference type="ARBA" id="ARBA00004337"/>
    </source>
</evidence>
<dbReference type="GO" id="GO:0005765">
    <property type="term" value="C:lysosomal membrane"/>
    <property type="evidence" value="ECO:0007669"/>
    <property type="project" value="UniProtKB-SubCell"/>
</dbReference>
<dbReference type="Proteomes" id="UP001519460">
    <property type="component" value="Unassembled WGS sequence"/>
</dbReference>
<sequence length="159" mass="18287">MASPTDCSMGARMGFAVIGILVGFCILVVFGVNYQNWNVALWGLVSALYTLLVHIGFRKQWWWDCPESLRNHMLAGCFLQLAGVVGFVAYLVLGISQKQGLVIYGNGYYLTTVWCFMTWKWGFQLFFFSRDYWRRLTGFYQPLFEDSEKPVKPIQYGTS</sequence>
<dbReference type="InterPro" id="IPR026218">
    <property type="entry name" value="HRG"/>
</dbReference>
<feature type="transmembrane region" description="Helical" evidence="10">
    <location>
        <begin position="12"/>
        <end position="33"/>
    </location>
</feature>
<feature type="transmembrane region" description="Helical" evidence="10">
    <location>
        <begin position="108"/>
        <end position="128"/>
    </location>
</feature>
<comment type="caution">
    <text evidence="11">The sequence shown here is derived from an EMBL/GenBank/DDBJ whole genome shotgun (WGS) entry which is preliminary data.</text>
</comment>
<keyword evidence="7 10" id="KW-1133">Transmembrane helix</keyword>
<protein>
    <submittedName>
        <fullName evidence="11">Uncharacterized protein</fullName>
    </submittedName>
</protein>
<evidence type="ECO:0000313" key="11">
    <source>
        <dbReference type="EMBL" id="KAK7502614.1"/>
    </source>
</evidence>